<dbReference type="EMBL" id="JAGGLB010000005">
    <property type="protein sequence ID" value="MBP1990567.1"/>
    <property type="molecule type" value="Genomic_DNA"/>
</dbReference>
<evidence type="ECO:0000313" key="1">
    <source>
        <dbReference type="EMBL" id="MBP1990567.1"/>
    </source>
</evidence>
<accession>A0ABS4ISM2</accession>
<organism evidence="1 2">
    <name type="scientific">Paenibacillus eucommiae</name>
    <dbReference type="NCBI Taxonomy" id="1355755"/>
    <lineage>
        <taxon>Bacteria</taxon>
        <taxon>Bacillati</taxon>
        <taxon>Bacillota</taxon>
        <taxon>Bacilli</taxon>
        <taxon>Bacillales</taxon>
        <taxon>Paenibacillaceae</taxon>
        <taxon>Paenibacillus</taxon>
    </lineage>
</organism>
<proteinExistence type="predicted"/>
<sequence>MLAPPEFDFIGLEYVLDAESSKPFIEGYKTVLTVPDLSCVRRSYRFLYRIMGVQGSVDLAKWFAQPVLF</sequence>
<comment type="caution">
    <text evidence="1">The sequence shown here is derived from an EMBL/GenBank/DDBJ whole genome shotgun (WGS) entry which is preliminary data.</text>
</comment>
<keyword evidence="2" id="KW-1185">Reference proteome</keyword>
<evidence type="ECO:0000313" key="2">
    <source>
        <dbReference type="Proteomes" id="UP001519287"/>
    </source>
</evidence>
<protein>
    <submittedName>
        <fullName evidence="1">Uncharacterized protein</fullName>
    </submittedName>
</protein>
<dbReference type="Proteomes" id="UP001519287">
    <property type="component" value="Unassembled WGS sequence"/>
</dbReference>
<name>A0ABS4ISM2_9BACL</name>
<gene>
    <name evidence="1" type="ORF">J2Z66_002173</name>
</gene>
<reference evidence="1 2" key="1">
    <citation type="submission" date="2021-03" db="EMBL/GenBank/DDBJ databases">
        <title>Genomic Encyclopedia of Type Strains, Phase IV (KMG-IV): sequencing the most valuable type-strain genomes for metagenomic binning, comparative biology and taxonomic classification.</title>
        <authorList>
            <person name="Goeker M."/>
        </authorList>
    </citation>
    <scope>NUCLEOTIDE SEQUENCE [LARGE SCALE GENOMIC DNA]</scope>
    <source>
        <strain evidence="1 2">DSM 26048</strain>
    </source>
</reference>